<feature type="non-terminal residue" evidence="2">
    <location>
        <position position="86"/>
    </location>
</feature>
<name>A0A023F214_TRIIF</name>
<keyword evidence="1" id="KW-0472">Membrane</keyword>
<feature type="transmembrane region" description="Helical" evidence="1">
    <location>
        <begin position="12"/>
        <end position="29"/>
    </location>
</feature>
<proteinExistence type="evidence at transcript level"/>
<accession>A0A023F214</accession>
<sequence>MQSATVCCMVSAIRRITLASYLIVMQLVPFCHTDDCPFRNWFFGAVRLVASAKIFMVFLSVPCLRLVCWPAVRCRAAIMNAELVGG</sequence>
<feature type="transmembrane region" description="Helical" evidence="1">
    <location>
        <begin position="41"/>
        <end position="67"/>
    </location>
</feature>
<organism evidence="2">
    <name type="scientific">Triatoma infestans</name>
    <name type="common">Assassin bug</name>
    <dbReference type="NCBI Taxonomy" id="30076"/>
    <lineage>
        <taxon>Eukaryota</taxon>
        <taxon>Metazoa</taxon>
        <taxon>Ecdysozoa</taxon>
        <taxon>Arthropoda</taxon>
        <taxon>Hexapoda</taxon>
        <taxon>Insecta</taxon>
        <taxon>Pterygota</taxon>
        <taxon>Neoptera</taxon>
        <taxon>Paraneoptera</taxon>
        <taxon>Hemiptera</taxon>
        <taxon>Heteroptera</taxon>
        <taxon>Panheteroptera</taxon>
        <taxon>Cimicomorpha</taxon>
        <taxon>Reduviidae</taxon>
        <taxon>Triatominae</taxon>
        <taxon>Triatoma</taxon>
    </lineage>
</organism>
<evidence type="ECO:0000256" key="1">
    <source>
        <dbReference type="SAM" id="Phobius"/>
    </source>
</evidence>
<protein>
    <submittedName>
        <fullName evidence="2">Putative secreted peptide</fullName>
    </submittedName>
</protein>
<dbReference type="AlphaFoldDB" id="A0A023F214"/>
<keyword evidence="1" id="KW-0812">Transmembrane</keyword>
<evidence type="ECO:0000313" key="2">
    <source>
        <dbReference type="EMBL" id="JAC14964.1"/>
    </source>
</evidence>
<keyword evidence="1" id="KW-1133">Transmembrane helix</keyword>
<dbReference type="EMBL" id="GBBI01003748">
    <property type="protein sequence ID" value="JAC14964.1"/>
    <property type="molecule type" value="mRNA"/>
</dbReference>
<reference evidence="2" key="1">
    <citation type="journal article" date="2014" name="PLoS Negl. Trop. Dis.">
        <title>An updated insight into the Sialotranscriptome of Triatoma infestans: developmental stage and geographic variations.</title>
        <authorList>
            <person name="Schwarz A."/>
            <person name="Medrano-Mercado N."/>
            <person name="Schaub G.A."/>
            <person name="Struchiner C.J."/>
            <person name="Bargues M.D."/>
            <person name="Levy M.Z."/>
            <person name="Ribeiro J.M."/>
        </authorList>
    </citation>
    <scope>NUCLEOTIDE SEQUENCE</scope>
    <source>
        <strain evidence="2">Chile</strain>
        <tissue evidence="2">Salivary glands</tissue>
    </source>
</reference>